<accession>A0A3G1A469</accession>
<dbReference type="SUPFAM" id="SSF88802">
    <property type="entry name" value="Pre-PUA domain"/>
    <property type="match status" value="1"/>
</dbReference>
<protein>
    <submittedName>
        <fullName evidence="2">Archaeosine tRNA-ribosyltransferase</fullName>
    </submittedName>
</protein>
<evidence type="ECO:0000313" key="2">
    <source>
        <dbReference type="EMBL" id="AJB41116.1"/>
    </source>
</evidence>
<gene>
    <name evidence="2" type="ORF">TCARB_0038</name>
</gene>
<dbReference type="Gene3D" id="2.30.130.10">
    <property type="entry name" value="PUA domain"/>
    <property type="match status" value="1"/>
</dbReference>
<dbReference type="InterPro" id="IPR004521">
    <property type="entry name" value="Uncharacterised_CHP00451"/>
</dbReference>
<dbReference type="NCBIfam" id="TIGR00451">
    <property type="entry name" value="unchar_dom_2"/>
    <property type="match status" value="1"/>
</dbReference>
<proteinExistence type="predicted"/>
<dbReference type="SUPFAM" id="SSF88697">
    <property type="entry name" value="PUA domain-like"/>
    <property type="match status" value="1"/>
</dbReference>
<dbReference type="InterPro" id="IPR002478">
    <property type="entry name" value="PUA"/>
</dbReference>
<evidence type="ECO:0000313" key="3">
    <source>
        <dbReference type="Proteomes" id="UP000266720"/>
    </source>
</evidence>
<dbReference type="SMART" id="SM00359">
    <property type="entry name" value="PUA"/>
    <property type="match status" value="1"/>
</dbReference>
<dbReference type="InterPro" id="IPR029402">
    <property type="entry name" value="TGT_C2"/>
</dbReference>
<dbReference type="CDD" id="cd21149">
    <property type="entry name" value="PUA_archaeosine_TGT"/>
    <property type="match status" value="1"/>
</dbReference>
<dbReference type="STRING" id="697581.TCARB_0038"/>
<dbReference type="RefSeq" id="WP_020962630.1">
    <property type="nucleotide sequence ID" value="NZ_CP007493.1"/>
</dbReference>
<dbReference type="AlphaFoldDB" id="A0A3G1A469"/>
<organism evidence="2 3">
    <name type="scientific">Thermofilum adornatum 1505</name>
    <dbReference type="NCBI Taxonomy" id="697581"/>
    <lineage>
        <taxon>Archaea</taxon>
        <taxon>Thermoproteota</taxon>
        <taxon>Thermoprotei</taxon>
        <taxon>Thermofilales</taxon>
        <taxon>Thermofilaceae</taxon>
        <taxon>Thermofilum</taxon>
    </lineage>
</organism>
<dbReference type="InterPro" id="IPR038250">
    <property type="entry name" value="TGT_C2_sf"/>
</dbReference>
<evidence type="ECO:0000259" key="1">
    <source>
        <dbReference type="SMART" id="SM00359"/>
    </source>
</evidence>
<dbReference type="PROSITE" id="PS50890">
    <property type="entry name" value="PUA"/>
    <property type="match status" value="1"/>
</dbReference>
<sequence>MKSETREKPNGWDIKVIKTLLSYLYGYIFEEDSLRSRVMVSRSRKTGRLKEIYLDNVLFATIRLSDGFLVPTLHGWELLVSQGKKYFVEVPEDVASFIAEGKTVFSKHVTGVYEETLPGDEVVITSKSNSGIKVYGSGKAVLPASSMGKIKRGKAVKTRHGKKQ</sequence>
<dbReference type="GeneID" id="25405505"/>
<dbReference type="EMBL" id="CP007493">
    <property type="protein sequence ID" value="AJB41116.1"/>
    <property type="molecule type" value="Genomic_DNA"/>
</dbReference>
<dbReference type="Pfam" id="PF14810">
    <property type="entry name" value="TGT_C2"/>
    <property type="match status" value="1"/>
</dbReference>
<keyword evidence="2" id="KW-0808">Transferase</keyword>
<name>A0A3G1A469_9CREN</name>
<dbReference type="InterPro" id="IPR015947">
    <property type="entry name" value="PUA-like_sf"/>
</dbReference>
<dbReference type="GO" id="GO:0016740">
    <property type="term" value="F:transferase activity"/>
    <property type="evidence" value="ECO:0007669"/>
    <property type="project" value="UniProtKB-KW"/>
</dbReference>
<dbReference type="Pfam" id="PF01472">
    <property type="entry name" value="PUA"/>
    <property type="match status" value="1"/>
</dbReference>
<dbReference type="GO" id="GO:0003723">
    <property type="term" value="F:RNA binding"/>
    <property type="evidence" value="ECO:0007669"/>
    <property type="project" value="InterPro"/>
</dbReference>
<feature type="domain" description="PUA" evidence="1">
    <location>
        <begin position="86"/>
        <end position="163"/>
    </location>
</feature>
<reference evidence="3" key="1">
    <citation type="book" date="2010" name="EXTREMOPHILES" publisher="0:0-0">
        <title>Complete genome sequences of ten hyperthermophilic archaea reveal their metabolic capabilities and possible ecological roles.</title>
        <editorList>
            <person name="?"/>
        </editorList>
        <authorList>
            <person name="Ravin N.V."/>
            <person name="Mardanov A.V."/>
            <person name="Bonch-Osmolovskaya E.A."/>
            <person name="Skryabin K.G."/>
        </authorList>
    </citation>
    <scope>NUCLEOTIDE SEQUENCE [LARGE SCALE GENOMIC DNA]</scope>
    <source>
        <strain evidence="3">1505</strain>
    </source>
</reference>
<dbReference type="Proteomes" id="UP000266720">
    <property type="component" value="Chromosome"/>
</dbReference>
<dbReference type="KEGG" id="tcb:TCARB_0038"/>
<dbReference type="Gene3D" id="3.10.450.90">
    <property type="entry name" value="ArcTGT, C2 domain"/>
    <property type="match status" value="1"/>
</dbReference>
<dbReference type="InterPro" id="IPR036974">
    <property type="entry name" value="PUA_sf"/>
</dbReference>
<dbReference type="GeneID" id="16573621"/>